<accession>A0A1A7X807</accession>
<dbReference type="EMBL" id="HADW01012837">
    <property type="protein sequence ID" value="SBP14237.1"/>
    <property type="molecule type" value="Transcribed_RNA"/>
</dbReference>
<feature type="non-terminal residue" evidence="1">
    <location>
        <position position="1"/>
    </location>
</feature>
<sequence>TFHTSRKLLLMSHIIDNLPFRVSILHKLCGESCLLLSIEPEGGTL</sequence>
<evidence type="ECO:0000313" key="1">
    <source>
        <dbReference type="EMBL" id="SBP14237.1"/>
    </source>
</evidence>
<reference evidence="1" key="2">
    <citation type="submission" date="2016-06" db="EMBL/GenBank/DDBJ databases">
        <title>The genome of a short-lived fish provides insights into sex chromosome evolution and the genetic control of aging.</title>
        <authorList>
            <person name="Reichwald K."/>
            <person name="Felder M."/>
            <person name="Petzold A."/>
            <person name="Koch P."/>
            <person name="Groth M."/>
            <person name="Platzer M."/>
        </authorList>
    </citation>
    <scope>NUCLEOTIDE SEQUENCE</scope>
    <source>
        <tissue evidence="1">Brain</tissue>
    </source>
</reference>
<proteinExistence type="predicted"/>
<dbReference type="AlphaFoldDB" id="A0A1A7X807"/>
<gene>
    <name evidence="1" type="primary">MMD2B</name>
</gene>
<protein>
    <submittedName>
        <fullName evidence="1">Monocyte to macrophage differentiation-associated 2b</fullName>
    </submittedName>
</protein>
<reference evidence="1" key="1">
    <citation type="submission" date="2016-05" db="EMBL/GenBank/DDBJ databases">
        <authorList>
            <person name="Lavstsen T."/>
            <person name="Jespersen J.S."/>
        </authorList>
    </citation>
    <scope>NUCLEOTIDE SEQUENCE</scope>
    <source>
        <tissue evidence="1">Brain</tissue>
    </source>
</reference>
<organism evidence="1">
    <name type="scientific">Iconisemion striatum</name>
    <dbReference type="NCBI Taxonomy" id="60296"/>
    <lineage>
        <taxon>Eukaryota</taxon>
        <taxon>Metazoa</taxon>
        <taxon>Chordata</taxon>
        <taxon>Craniata</taxon>
        <taxon>Vertebrata</taxon>
        <taxon>Euteleostomi</taxon>
        <taxon>Actinopterygii</taxon>
        <taxon>Neopterygii</taxon>
        <taxon>Teleostei</taxon>
        <taxon>Neoteleostei</taxon>
        <taxon>Acanthomorphata</taxon>
        <taxon>Ovalentaria</taxon>
        <taxon>Atherinomorphae</taxon>
        <taxon>Cyprinodontiformes</taxon>
        <taxon>Nothobranchiidae</taxon>
        <taxon>Iconisemion</taxon>
    </lineage>
</organism>
<name>A0A1A7X807_9TELE</name>
<feature type="non-terminal residue" evidence="1">
    <location>
        <position position="45"/>
    </location>
</feature>